<dbReference type="EMBL" id="CAJJDP010000144">
    <property type="protein sequence ID" value="CAD8208200.1"/>
    <property type="molecule type" value="Genomic_DNA"/>
</dbReference>
<feature type="compositionally biased region" description="Polar residues" evidence="7">
    <location>
        <begin position="179"/>
        <end position="192"/>
    </location>
</feature>
<dbReference type="GO" id="GO:0008270">
    <property type="term" value="F:zinc ion binding"/>
    <property type="evidence" value="ECO:0007669"/>
    <property type="project" value="UniProtKB-KW"/>
</dbReference>
<evidence type="ECO:0000256" key="6">
    <source>
        <dbReference type="SAM" id="Coils"/>
    </source>
</evidence>
<keyword evidence="1" id="KW-0343">GTPase activation</keyword>
<feature type="compositionally biased region" description="Polar residues" evidence="7">
    <location>
        <begin position="337"/>
        <end position="349"/>
    </location>
</feature>
<evidence type="ECO:0000256" key="3">
    <source>
        <dbReference type="ARBA" id="ARBA00022771"/>
    </source>
</evidence>
<feature type="region of interest" description="Disordered" evidence="7">
    <location>
        <begin position="179"/>
        <end position="204"/>
    </location>
</feature>
<feature type="region of interest" description="Disordered" evidence="7">
    <location>
        <begin position="278"/>
        <end position="316"/>
    </location>
</feature>
<keyword evidence="4" id="KW-0862">Zinc</keyword>
<evidence type="ECO:0000256" key="5">
    <source>
        <dbReference type="PROSITE-ProRule" id="PRU00288"/>
    </source>
</evidence>
<feature type="compositionally biased region" description="Low complexity" evidence="7">
    <location>
        <begin position="350"/>
        <end position="375"/>
    </location>
</feature>
<organism evidence="9 10">
    <name type="scientific">Paramecium octaurelia</name>
    <dbReference type="NCBI Taxonomy" id="43137"/>
    <lineage>
        <taxon>Eukaryota</taxon>
        <taxon>Sar</taxon>
        <taxon>Alveolata</taxon>
        <taxon>Ciliophora</taxon>
        <taxon>Intramacronucleata</taxon>
        <taxon>Oligohymenophorea</taxon>
        <taxon>Peniculida</taxon>
        <taxon>Parameciidae</taxon>
        <taxon>Paramecium</taxon>
    </lineage>
</organism>
<evidence type="ECO:0000256" key="7">
    <source>
        <dbReference type="SAM" id="MobiDB-lite"/>
    </source>
</evidence>
<dbReference type="FunFam" id="1.10.220.150:FF:000009">
    <property type="entry name" value="stromal membrane-associated protein 1 isoform X1"/>
    <property type="match status" value="1"/>
</dbReference>
<proteinExistence type="predicted"/>
<dbReference type="Pfam" id="PF01412">
    <property type="entry name" value="ArfGap"/>
    <property type="match status" value="1"/>
</dbReference>
<dbReference type="InterPro" id="IPR044520">
    <property type="entry name" value="ARF_GAP_AGD5/15"/>
</dbReference>
<evidence type="ECO:0000256" key="4">
    <source>
        <dbReference type="ARBA" id="ARBA00022833"/>
    </source>
</evidence>
<dbReference type="SMART" id="SM00105">
    <property type="entry name" value="ArfGap"/>
    <property type="match status" value="1"/>
</dbReference>
<dbReference type="OrthoDB" id="312818at2759"/>
<feature type="region of interest" description="Disordered" evidence="7">
    <location>
        <begin position="337"/>
        <end position="392"/>
    </location>
</feature>
<evidence type="ECO:0000313" key="10">
    <source>
        <dbReference type="Proteomes" id="UP000683925"/>
    </source>
</evidence>
<keyword evidence="10" id="KW-1185">Reference proteome</keyword>
<protein>
    <recommendedName>
        <fullName evidence="8">Arf-GAP domain-containing protein</fullName>
    </recommendedName>
</protein>
<keyword evidence="3 5" id="KW-0863">Zinc-finger</keyword>
<dbReference type="AlphaFoldDB" id="A0A8S1Y3P0"/>
<evidence type="ECO:0000256" key="2">
    <source>
        <dbReference type="ARBA" id="ARBA00022723"/>
    </source>
</evidence>
<feature type="coiled-coil region" evidence="6">
    <location>
        <begin position="424"/>
        <end position="457"/>
    </location>
</feature>
<accession>A0A8S1Y3P0</accession>
<feature type="compositionally biased region" description="Polar residues" evidence="7">
    <location>
        <begin position="295"/>
        <end position="305"/>
    </location>
</feature>
<dbReference type="PANTHER" id="PTHR46419:SF2">
    <property type="entry name" value="ADP-RIBOSYLATION FACTOR GTPASE-ACTIVATING PROTEIN AGD5"/>
    <property type="match status" value="1"/>
</dbReference>
<dbReference type="GO" id="GO:0005096">
    <property type="term" value="F:GTPase activator activity"/>
    <property type="evidence" value="ECO:0007669"/>
    <property type="project" value="UniProtKB-KW"/>
</dbReference>
<dbReference type="PROSITE" id="PS50115">
    <property type="entry name" value="ARFGAP"/>
    <property type="match status" value="1"/>
</dbReference>
<sequence>MSHQGVLSTKQQDAAFLKILKKQCNSICADCSSKSPTWASLDFGVFVCYNCSGQHRALGQNITRVRSTKLDCWTQENVDMMDALGNDQNEYWENRLQKNNKIQPSATPEEIKFFVQEKYVRRTWVKQGLADPKTRYTQCLMSGVPFRVAKTNTFFSENGSQGQQVKDDMKQFLSTQQQGIQRNNRQFSIDSKSTQKDANLISPDKGTQFDWNSFNHFSTVSGVPNNHSYQTNQLSIFPKKQQLNEDQSPTFKPKNNNLNEFDLLTHSTLADNSQFMAHNKAHQPPSQQQTHQHFNSHNPQNNTVNQQSWEQAQKQAQVQQQQQVSQQMNYQYQQNQGINPTINGFGTNNQQQGWGSQPIQQTQQVQQQPPLQYNQTSSKPPLPGKQNGQNNYQTTNFAYQQQPQVQQQVANQINFQTNQQQTQVQQQQSANKQQSANYQQQQQQQQYQNTNQNYQNNIQSFGFDNQTNNAANNNQQIYQGFNNFSFQTNQNNNNNTNNNNTNFYNNQQFNSFDATNQFQNQKYQNNPFAKDVSDIRNLYNTQQPSKYDQLRNNPFV</sequence>
<evidence type="ECO:0000313" key="9">
    <source>
        <dbReference type="EMBL" id="CAD8208200.1"/>
    </source>
</evidence>
<dbReference type="PANTHER" id="PTHR46419">
    <property type="entry name" value="ADP-RIBOSYLATION FACTOR GTPASE-ACTIVATING PROTEIN AGD5"/>
    <property type="match status" value="1"/>
</dbReference>
<name>A0A8S1Y3P0_PAROT</name>
<evidence type="ECO:0000259" key="8">
    <source>
        <dbReference type="PROSITE" id="PS50115"/>
    </source>
</evidence>
<dbReference type="InterPro" id="IPR001164">
    <property type="entry name" value="ArfGAP_dom"/>
</dbReference>
<evidence type="ECO:0000256" key="1">
    <source>
        <dbReference type="ARBA" id="ARBA00022468"/>
    </source>
</evidence>
<keyword evidence="6" id="KW-0175">Coiled coil</keyword>
<dbReference type="CDD" id="cd08204">
    <property type="entry name" value="ArfGap"/>
    <property type="match status" value="1"/>
</dbReference>
<gene>
    <name evidence="9" type="ORF">POCTA_138.1.T1430121</name>
</gene>
<dbReference type="Proteomes" id="UP000683925">
    <property type="component" value="Unassembled WGS sequence"/>
</dbReference>
<comment type="caution">
    <text evidence="9">The sequence shown here is derived from an EMBL/GenBank/DDBJ whole genome shotgun (WGS) entry which is preliminary data.</text>
</comment>
<keyword evidence="2" id="KW-0479">Metal-binding</keyword>
<dbReference type="OMA" id="TTNFAYQ"/>
<feature type="compositionally biased region" description="Low complexity" evidence="7">
    <location>
        <begin position="306"/>
        <end position="316"/>
    </location>
</feature>
<feature type="compositionally biased region" description="Low complexity" evidence="7">
    <location>
        <begin position="282"/>
        <end position="293"/>
    </location>
</feature>
<reference evidence="9" key="1">
    <citation type="submission" date="2021-01" db="EMBL/GenBank/DDBJ databases">
        <authorList>
            <consortium name="Genoscope - CEA"/>
            <person name="William W."/>
        </authorList>
    </citation>
    <scope>NUCLEOTIDE SEQUENCE</scope>
</reference>
<feature type="domain" description="Arf-GAP" evidence="8">
    <location>
        <begin position="14"/>
        <end position="132"/>
    </location>
</feature>